<dbReference type="GO" id="GO:0034702">
    <property type="term" value="C:monoatomic ion channel complex"/>
    <property type="evidence" value="ECO:0007669"/>
    <property type="project" value="UniProtKB-KW"/>
</dbReference>
<evidence type="ECO:0008006" key="16">
    <source>
        <dbReference type="Google" id="ProtNLM"/>
    </source>
</evidence>
<dbReference type="InterPro" id="IPR016449">
    <property type="entry name" value="K_chnl_inward-rec_Kir"/>
</dbReference>
<dbReference type="EMBL" id="VLPL01000001">
    <property type="protein sequence ID" value="TSJ48051.1"/>
    <property type="molecule type" value="Genomic_DNA"/>
</dbReference>
<feature type="domain" description="Potassium channel" evidence="12">
    <location>
        <begin position="74"/>
        <end position="146"/>
    </location>
</feature>
<evidence type="ECO:0000256" key="2">
    <source>
        <dbReference type="ARBA" id="ARBA00022448"/>
    </source>
</evidence>
<dbReference type="InterPro" id="IPR014756">
    <property type="entry name" value="Ig_E-set"/>
</dbReference>
<protein>
    <recommendedName>
        <fullName evidence="16">Ion transporter</fullName>
    </recommendedName>
</protein>
<dbReference type="Gene3D" id="1.10.287.70">
    <property type="match status" value="1"/>
</dbReference>
<dbReference type="InterPro" id="IPR013099">
    <property type="entry name" value="K_chnl_dom"/>
</dbReference>
<dbReference type="Pfam" id="PF17655">
    <property type="entry name" value="IRK_C"/>
    <property type="match status" value="1"/>
</dbReference>
<accession>A0A556N7F6</accession>
<evidence type="ECO:0000256" key="7">
    <source>
        <dbReference type="ARBA" id="ARBA00022989"/>
    </source>
</evidence>
<dbReference type="PRINTS" id="PR01320">
    <property type="entry name" value="KIRCHANNEL"/>
</dbReference>
<dbReference type="SUPFAM" id="SSF81324">
    <property type="entry name" value="Voltage-gated potassium channels"/>
    <property type="match status" value="1"/>
</dbReference>
<dbReference type="InterPro" id="IPR041647">
    <property type="entry name" value="IRK_C"/>
</dbReference>
<organism evidence="14 15">
    <name type="scientific">Fluviicola chungangensis</name>
    <dbReference type="NCBI Taxonomy" id="2597671"/>
    <lineage>
        <taxon>Bacteria</taxon>
        <taxon>Pseudomonadati</taxon>
        <taxon>Bacteroidota</taxon>
        <taxon>Flavobacteriia</taxon>
        <taxon>Flavobacteriales</taxon>
        <taxon>Crocinitomicaceae</taxon>
        <taxon>Fluviicola</taxon>
    </lineage>
</organism>
<dbReference type="Proteomes" id="UP000316008">
    <property type="component" value="Unassembled WGS sequence"/>
</dbReference>
<name>A0A556N7F6_9FLAO</name>
<keyword evidence="3" id="KW-0633">Potassium transport</keyword>
<dbReference type="PANTHER" id="PTHR11767:SF102">
    <property type="entry name" value="INWARDLY RECTIFYING POTASSIUM CHANNEL 1, ISOFORM F"/>
    <property type="match status" value="1"/>
</dbReference>
<evidence type="ECO:0000256" key="9">
    <source>
        <dbReference type="ARBA" id="ARBA00023136"/>
    </source>
</evidence>
<dbReference type="GO" id="GO:0005242">
    <property type="term" value="F:inward rectifier potassium channel activity"/>
    <property type="evidence" value="ECO:0007669"/>
    <property type="project" value="InterPro"/>
</dbReference>
<feature type="transmembrane region" description="Helical" evidence="11">
    <location>
        <begin position="97"/>
        <end position="117"/>
    </location>
</feature>
<dbReference type="GO" id="GO:1990573">
    <property type="term" value="P:potassium ion import across plasma membrane"/>
    <property type="evidence" value="ECO:0007669"/>
    <property type="project" value="TreeGrafter"/>
</dbReference>
<dbReference type="Gene3D" id="2.60.40.1400">
    <property type="entry name" value="G protein-activated inward rectifier potassium channel 1"/>
    <property type="match status" value="1"/>
</dbReference>
<evidence type="ECO:0000313" key="14">
    <source>
        <dbReference type="EMBL" id="TSJ48051.1"/>
    </source>
</evidence>
<evidence type="ECO:0000256" key="3">
    <source>
        <dbReference type="ARBA" id="ARBA00022538"/>
    </source>
</evidence>
<dbReference type="PANTHER" id="PTHR11767">
    <property type="entry name" value="INWARD RECTIFIER POTASSIUM CHANNEL"/>
    <property type="match status" value="1"/>
</dbReference>
<keyword evidence="10" id="KW-0407">Ion channel</keyword>
<keyword evidence="9 11" id="KW-0472">Membrane</keyword>
<feature type="domain" description="Inward rectifier potassium channel C-terminal" evidence="13">
    <location>
        <begin position="157"/>
        <end position="307"/>
    </location>
</feature>
<comment type="caution">
    <text evidence="14">The sequence shown here is derived from an EMBL/GenBank/DDBJ whole genome shotgun (WGS) entry which is preliminary data.</text>
</comment>
<evidence type="ECO:0000259" key="12">
    <source>
        <dbReference type="Pfam" id="PF07885"/>
    </source>
</evidence>
<keyword evidence="5" id="KW-0851">Voltage-gated channel</keyword>
<evidence type="ECO:0000259" key="13">
    <source>
        <dbReference type="Pfam" id="PF17655"/>
    </source>
</evidence>
<feature type="transmembrane region" description="Helical" evidence="11">
    <location>
        <begin position="123"/>
        <end position="147"/>
    </location>
</feature>
<sequence>MDKQRKYKQYESQDPGLGTAYQKSVKRILNEDGSYNIKRVGTIRMLKDFYKFLVDLNAWKFGFFLVGSFLAANLFFAAIYCWIGTEHLHGINPNQNEFVAAFYFSAQTFTTVGYGAIAPVGNLTSFVAAMEAFVGLIAFAIATGLIYGRFSRPSTKIAFSHNVIITPHKDNMALMFKIVNQRNSVLLNTKVHVNLSLVDEDSESNMMKRQYYSLPLEVDFVRYFPLTWTLVHSINDDSPLYDLTLSEIRGKLAELFIIIEAFDETYSQTVIRKHSYAEHQWATGVKFKKNFSADESGTIVLNINEISDLEVLS</sequence>
<dbReference type="RefSeq" id="WP_144331586.1">
    <property type="nucleotide sequence ID" value="NZ_VLPL01000001.1"/>
</dbReference>
<keyword evidence="8" id="KW-0406">Ion transport</keyword>
<evidence type="ECO:0000256" key="6">
    <source>
        <dbReference type="ARBA" id="ARBA00022958"/>
    </source>
</evidence>
<keyword evidence="4 11" id="KW-0812">Transmembrane</keyword>
<keyword evidence="2" id="KW-0813">Transport</keyword>
<evidence type="ECO:0000256" key="5">
    <source>
        <dbReference type="ARBA" id="ARBA00022882"/>
    </source>
</evidence>
<comment type="subcellular location">
    <subcellularLocation>
        <location evidence="1">Membrane</location>
        <topology evidence="1">Multi-pass membrane protein</topology>
    </subcellularLocation>
</comment>
<keyword evidence="15" id="KW-1185">Reference proteome</keyword>
<dbReference type="Pfam" id="PF07885">
    <property type="entry name" value="Ion_trans_2"/>
    <property type="match status" value="1"/>
</dbReference>
<dbReference type="GO" id="GO:0005886">
    <property type="term" value="C:plasma membrane"/>
    <property type="evidence" value="ECO:0007669"/>
    <property type="project" value="TreeGrafter"/>
</dbReference>
<feature type="transmembrane region" description="Helical" evidence="11">
    <location>
        <begin position="61"/>
        <end position="85"/>
    </location>
</feature>
<dbReference type="OrthoDB" id="9813518at2"/>
<evidence type="ECO:0000313" key="15">
    <source>
        <dbReference type="Proteomes" id="UP000316008"/>
    </source>
</evidence>
<keyword evidence="6" id="KW-0630">Potassium</keyword>
<dbReference type="InterPro" id="IPR013518">
    <property type="entry name" value="K_chnl_inward-rec_Kir_cyto"/>
</dbReference>
<proteinExistence type="predicted"/>
<dbReference type="SUPFAM" id="SSF81296">
    <property type="entry name" value="E set domains"/>
    <property type="match status" value="1"/>
</dbReference>
<evidence type="ECO:0000256" key="4">
    <source>
        <dbReference type="ARBA" id="ARBA00022692"/>
    </source>
</evidence>
<evidence type="ECO:0000256" key="10">
    <source>
        <dbReference type="ARBA" id="ARBA00023303"/>
    </source>
</evidence>
<evidence type="ECO:0000256" key="8">
    <source>
        <dbReference type="ARBA" id="ARBA00023065"/>
    </source>
</evidence>
<reference evidence="14 15" key="1">
    <citation type="submission" date="2019-07" db="EMBL/GenBank/DDBJ databases">
        <authorList>
            <person name="Huq M.A."/>
        </authorList>
    </citation>
    <scope>NUCLEOTIDE SEQUENCE [LARGE SCALE GENOMIC DNA]</scope>
    <source>
        <strain evidence="14 15">MAH-3</strain>
    </source>
</reference>
<keyword evidence="7 11" id="KW-1133">Transmembrane helix</keyword>
<gene>
    <name evidence="14" type="ORF">FO442_02655</name>
</gene>
<evidence type="ECO:0000256" key="11">
    <source>
        <dbReference type="SAM" id="Phobius"/>
    </source>
</evidence>
<dbReference type="AlphaFoldDB" id="A0A556N7F6"/>
<dbReference type="GO" id="GO:0034765">
    <property type="term" value="P:regulation of monoatomic ion transmembrane transport"/>
    <property type="evidence" value="ECO:0007669"/>
    <property type="project" value="TreeGrafter"/>
</dbReference>
<evidence type="ECO:0000256" key="1">
    <source>
        <dbReference type="ARBA" id="ARBA00004141"/>
    </source>
</evidence>